<dbReference type="GeneID" id="43502515"/>
<dbReference type="RefSeq" id="WP_156119368.1">
    <property type="nucleotide sequence ID" value="NZ_CP006664.1"/>
</dbReference>
<dbReference type="EMBL" id="CP006664">
    <property type="protein sequence ID" value="AIJ07266.1"/>
    <property type="molecule type" value="Genomic_DNA"/>
</dbReference>
<evidence type="ECO:0000313" key="1">
    <source>
        <dbReference type="EMBL" id="AIJ07266.1"/>
    </source>
</evidence>
<dbReference type="KEGG" id="ete:ETEE_0795"/>
<proteinExistence type="predicted"/>
<protein>
    <submittedName>
        <fullName evidence="1">Uncharacterized protein</fullName>
    </submittedName>
</protein>
<dbReference type="AlphaFoldDB" id="A0A076LGN7"/>
<sequence>MAARFTVRGATARQEGALIVEAWGMGLPSSGYIIAVAQDDEIALLF</sequence>
<reference evidence="1 2" key="1">
    <citation type="journal article" date="2012" name="PLoS ONE">
        <title>Edwardsiella comparative phylogenomics reveal the new intra/inter-species taxonomic relationships, virulence evolution and niche adaptation mechanisms.</title>
        <authorList>
            <person name="Yang M."/>
            <person name="Lv Y."/>
            <person name="Xiao J."/>
            <person name="Wu H."/>
            <person name="Zheng H."/>
            <person name="Liu Q."/>
            <person name="Zhang Y."/>
            <person name="Wang Q."/>
        </authorList>
    </citation>
    <scope>NUCLEOTIDE SEQUENCE [LARGE SCALE GENOMIC DNA]</scope>
    <source>
        <strain evidence="2">080813</strain>
    </source>
</reference>
<evidence type="ECO:0000313" key="2">
    <source>
        <dbReference type="Proteomes" id="UP000028681"/>
    </source>
</evidence>
<name>A0A076LGN7_9GAMM</name>
<accession>A0A076LGN7</accession>
<dbReference type="HOGENOM" id="CLU_3183083_0_0_6"/>
<dbReference type="Proteomes" id="UP000028681">
    <property type="component" value="Chromosome"/>
</dbReference>
<gene>
    <name evidence="1" type="ORF">ETEE_0795</name>
</gene>
<organism evidence="1 2">
    <name type="scientific">Edwardsiella anguillarum ET080813</name>
    <dbReference type="NCBI Taxonomy" id="667120"/>
    <lineage>
        <taxon>Bacteria</taxon>
        <taxon>Pseudomonadati</taxon>
        <taxon>Pseudomonadota</taxon>
        <taxon>Gammaproteobacteria</taxon>
        <taxon>Enterobacterales</taxon>
        <taxon>Hafniaceae</taxon>
        <taxon>Edwardsiella</taxon>
    </lineage>
</organism>